<accession>A0ABV8I1Q2</accession>
<dbReference type="Proteomes" id="UP001595850">
    <property type="component" value="Unassembled WGS sequence"/>
</dbReference>
<evidence type="ECO:0000256" key="2">
    <source>
        <dbReference type="SAM" id="Phobius"/>
    </source>
</evidence>
<feature type="domain" description="DUF4350" evidence="3">
    <location>
        <begin position="76"/>
        <end position="240"/>
    </location>
</feature>
<reference evidence="5" key="1">
    <citation type="journal article" date="2019" name="Int. J. Syst. Evol. Microbiol.">
        <title>The Global Catalogue of Microorganisms (GCM) 10K type strain sequencing project: providing services to taxonomists for standard genome sequencing and annotation.</title>
        <authorList>
            <consortium name="The Broad Institute Genomics Platform"/>
            <consortium name="The Broad Institute Genome Sequencing Center for Infectious Disease"/>
            <person name="Wu L."/>
            <person name="Ma J."/>
        </authorList>
    </citation>
    <scope>NUCLEOTIDE SEQUENCE [LARGE SCALE GENOMIC DNA]</scope>
    <source>
        <strain evidence="5">TBRC 4489</strain>
    </source>
</reference>
<comment type="caution">
    <text evidence="4">The sequence shown here is derived from an EMBL/GenBank/DDBJ whole genome shotgun (WGS) entry which is preliminary data.</text>
</comment>
<evidence type="ECO:0000313" key="4">
    <source>
        <dbReference type="EMBL" id="MFC4058067.1"/>
    </source>
</evidence>
<feature type="transmembrane region" description="Helical" evidence="2">
    <location>
        <begin position="45"/>
        <end position="63"/>
    </location>
</feature>
<feature type="region of interest" description="Disordered" evidence="1">
    <location>
        <begin position="1"/>
        <end position="30"/>
    </location>
</feature>
<dbReference type="InterPro" id="IPR025646">
    <property type="entry name" value="DUF4350"/>
</dbReference>
<dbReference type="EMBL" id="JBHSBM010000011">
    <property type="protein sequence ID" value="MFC4058067.1"/>
    <property type="molecule type" value="Genomic_DNA"/>
</dbReference>
<sequence>MSGRTTDAPAPQGTVTGTPAAPGAAADAGTSASPRIRDLWARWRGPLAVLAVLAVLATVTALVSRPTPGGRLDPEATTPPGAHALVRLLREAGVDVRPAYTVAEARELAAGPDSLLLVAQSHFLADGALLRDLAALPGDRLLVEPVTQVLQTLAPGVGAGALTDVEPREPGCDLAAATRAGGAVTGGVSYDPPAGAVSCYAGSVVRFTVDGRTVTVLGSGDFMTNDRLDEDGDAALAMNLAGVRPTVIWLAPRLPQAAHAEGTATLDELIPSGVRWAALQLLVAVALIALWRARRLGPVVAERLPVVVRAAETAEGRGRLYRARRARDRAAAALRTAALDRLVPRLGLASDATPAEVVAAVALRTGQNAQQVGDVLYGAPPADDAGLVALARHLDTLERQVTDA</sequence>
<keyword evidence="2" id="KW-0472">Membrane</keyword>
<organism evidence="4 5">
    <name type="scientific">Planomonospora corallina</name>
    <dbReference type="NCBI Taxonomy" id="1806052"/>
    <lineage>
        <taxon>Bacteria</taxon>
        <taxon>Bacillati</taxon>
        <taxon>Actinomycetota</taxon>
        <taxon>Actinomycetes</taxon>
        <taxon>Streptosporangiales</taxon>
        <taxon>Streptosporangiaceae</taxon>
        <taxon>Planomonospora</taxon>
    </lineage>
</organism>
<feature type="compositionally biased region" description="Low complexity" evidence="1">
    <location>
        <begin position="8"/>
        <end position="30"/>
    </location>
</feature>
<keyword evidence="2" id="KW-1133">Transmembrane helix</keyword>
<gene>
    <name evidence="4" type="ORF">ACFOWE_07155</name>
</gene>
<dbReference type="RefSeq" id="WP_377286236.1">
    <property type="nucleotide sequence ID" value="NZ_JBHSBM010000011.1"/>
</dbReference>
<evidence type="ECO:0000313" key="5">
    <source>
        <dbReference type="Proteomes" id="UP001595850"/>
    </source>
</evidence>
<dbReference type="Pfam" id="PF14258">
    <property type="entry name" value="DUF4350"/>
    <property type="match status" value="1"/>
</dbReference>
<keyword evidence="5" id="KW-1185">Reference proteome</keyword>
<keyword evidence="2" id="KW-0812">Transmembrane</keyword>
<protein>
    <submittedName>
        <fullName evidence="4">DUF4350 domain-containing protein</fullName>
    </submittedName>
</protein>
<evidence type="ECO:0000259" key="3">
    <source>
        <dbReference type="Pfam" id="PF14258"/>
    </source>
</evidence>
<name>A0ABV8I1Q2_9ACTN</name>
<evidence type="ECO:0000256" key="1">
    <source>
        <dbReference type="SAM" id="MobiDB-lite"/>
    </source>
</evidence>
<proteinExistence type="predicted"/>